<feature type="transmembrane region" description="Helical" evidence="4">
    <location>
        <begin position="2164"/>
        <end position="2183"/>
    </location>
</feature>
<feature type="compositionally biased region" description="Low complexity" evidence="3">
    <location>
        <begin position="40"/>
        <end position="58"/>
    </location>
</feature>
<comment type="caution">
    <text evidence="7">The sequence shown here is derived from an EMBL/GenBank/DDBJ whole genome shotgun (WGS) entry which is preliminary data.</text>
</comment>
<sequence>MARRSLAVIALAVLAACCSAAPPAPAAQPQPQQAPQPRAPRPDAALPAPRRPSALAGQPSGGGGAAGGGPTLASFLPLSADDGSPFGACSDWACYSSHEAMEARLEALAAGSGGACRLEWLSPNSVEGRRMPQLVVAAGGEGGSPAAPNPTDRLPKPTFTWIGNMHGDETANRELLLHLADGLCGGGLASGAEKGATDGADAGRWAALLQSTVIRIIPTMNPDGFVYRTRYNAHGKDLNRNFWTGDFPYPKPSPVDALRRDPQGRYAHPAAAAWAMVGDTPALEPEAAAVAAELRAHLPDLSANLHGGSLVANFPLDSCDSLGNDTDCPTGQEPLPPLLAASYAAASPSMAASRTPPFRAGTVRGAAWYPVLGSLQDWTYHALQRLMLTLELHPVKDPPAAALPALWNTNVRSMLRLMELTHMGLRAVVADTTTRAPLSATVDVVSPRGQRSLCADVGRGGYVFLPMAPGLEYSLVVRPYDLSAKGVSYDPVNVTVGLPPGVGSGCGADEGVCGEGLQGLSVERLPVLLSYCPCIKSVTMPAGEHTMGCVAATCGIAAAASLGMANLVFSKMDETAVGDTPALEPEAAAVAAELRAHLPDLSANLHGGSLVANFPLDSCDSLGNDTDCPTGQEPLPPLLAASYAAASPSMAASRTPPFRAGTVRGAAWYPVLGSLQDWTYHALQRLMLTLELHPVKDPPAAALPALWNTNVRSMLRLMELTHMGLRAVVADTTTRAPLSATVDVVSPRGQRSLCADVGRGGYVFLPMAPGLEYSLVVRPYDLSAKGVSYDPVNVTVGLPPGVGSGCGADEGVCGEGLQGLSVERLPVLLSYCPCIKSVTMPAGEHTMGCVAATCGIAAAASLGMANLVFSKMDETAVGDTPALEPEAAAVAAELRAHLPDLSANLHGGSLVANFPLDSCDSLGNDTDCPTGQEPLPPLLAASYAAASPSMAASRTPPFRAGTVRGAAWYPVLGSLQDWTYHALQRLMLTLELHPVKDPPAAALPALWNTNVRSMLRLMELTHMGLRAVVADTTTRAPLSATVDVVSPRGQRSLCADVGRGGYVFLPMAPGLEYSLVVRPYDLSAKGVSYDPVNVTVGLPPGVGSGCGADEGVCGEGLQGLSVERLPVLLSYCPCIKSVTMPAGEHTMGCVAATCGIAAAASLGMANLVFSKMDETAVGDTPALEPEAAAVAAELRAHLPDLSANLHGGSLVANFPLDSCDSLGNDTDCPTGQEPLPPLLAASYAAASPSMAASRTPPFRAGTVRGAAWYPVLGSLQDWTYHALQRLMLTLELHPVKDPPAAALPALWNTNVRSMLRLMELTHMGLRAVVADTTTRAPLSATVDVVSPRGQRSLCADVGRGGYVFLPMAPGLEYSLVVRPYDLSAKGVSYDPVNVTVGLPPGVGSGCGADEGVCGEGLQGLSVERLPVLLSYCPCIKSVTMPAGEHTMGCVAATCGIAAAASLGMANLVFSKMDETAVGDTPALEPEAAAVAAELRAHLPDLSANLHGGSLVANFPLDSCDSLGNDTDCPTGQEPLPPLLAASYAAASPSMAASRTPPFRAGTVRGAAWYPVLGSLQDWTYHALQRLMLTLELHPVKDPPAAALPALWNTNVRSMLRLMELTHMGLRAVVADTTTRAPLSATVDVVSPRGQRSLCADVGRGGYVFLPMAPGLEYSLVVRPYDLSAKGVSYDPVNVTVGLPPGVGSGCGADEGVCGEGLQGLSVERLPVLLSYCPCIKSVTMPAGEHTMGCVAATCGIAAAASLGMANLVFSKMDETAVGDTPALEPEAAAVAAELRAHLPDLSANLHGGSLVANFPLDSCDSLGNDTDCPTGQEPLPPLLAASYAAASPSMAASRTPPFRAGTVRGAAWYPVLGSLQDWTYHALQRLMLTLELHAVKDPPAAALPALWNTNVRSMLRLMELTHMGLRAVVTDTTTRAPLSATVDVVSPRGQRSLCADVGRGGYVFLPMAPGLQYSLVVRPYDPSAKGVSYDPVNVTVGLPPGVGSGCGADEGVCGEGLQGLSVERLPVLLSYCPCIKLVTMPAGEHTMGCVAATCGIAAAASLGMANLVFSKMDETAVAADMKKVLTATFPIHVGYIGVGTVAAVAQAVKSSNAKGLWLASAALVGSVLPYTYFLVMDDVKAVYAAGADKKAPPAGKMASLVKSGYIRVALLTAGTTLMVVGLAKTHKK</sequence>
<dbReference type="GO" id="GO:0008270">
    <property type="term" value="F:zinc ion binding"/>
    <property type="evidence" value="ECO:0007669"/>
    <property type="project" value="InterPro"/>
</dbReference>
<comment type="similarity">
    <text evidence="1 2">Belongs to the peptidase M14 family.</text>
</comment>
<accession>A0A836BX70</accession>
<evidence type="ECO:0000313" key="8">
    <source>
        <dbReference type="Proteomes" id="UP000612055"/>
    </source>
</evidence>
<dbReference type="InterPro" id="IPR000834">
    <property type="entry name" value="Peptidase_M14"/>
</dbReference>
<dbReference type="SUPFAM" id="SSF53187">
    <property type="entry name" value="Zn-dependent exopeptidases"/>
    <property type="match status" value="6"/>
</dbReference>
<feature type="active site" description="Proton donor/acceptor" evidence="2">
    <location>
        <position position="391"/>
    </location>
</feature>
<keyword evidence="5" id="KW-0732">Signal</keyword>
<evidence type="ECO:0000256" key="2">
    <source>
        <dbReference type="PROSITE-ProRule" id="PRU01379"/>
    </source>
</evidence>
<feature type="transmembrane region" description="Helical" evidence="4">
    <location>
        <begin position="2089"/>
        <end position="2108"/>
    </location>
</feature>
<dbReference type="PRINTS" id="PR00765">
    <property type="entry name" value="CRBOXYPTASEA"/>
</dbReference>
<feature type="domain" description="Peptidase M14" evidence="6">
    <location>
        <begin position="1774"/>
        <end position="1921"/>
    </location>
</feature>
<dbReference type="PANTHER" id="PTHR11532:SF57">
    <property type="entry name" value="CARBOXYPEPTIDASE D, B"/>
    <property type="match status" value="1"/>
</dbReference>
<evidence type="ECO:0000256" key="4">
    <source>
        <dbReference type="SAM" id="Phobius"/>
    </source>
</evidence>
<dbReference type="Gene3D" id="3.40.630.10">
    <property type="entry name" value="Zn peptidases"/>
    <property type="match status" value="6"/>
</dbReference>
<dbReference type="PROSITE" id="PS52035">
    <property type="entry name" value="PEPTIDASE_M14"/>
    <property type="match status" value="6"/>
</dbReference>
<dbReference type="SMART" id="SM00631">
    <property type="entry name" value="Zn_pept"/>
    <property type="match status" value="1"/>
</dbReference>
<dbReference type="PANTHER" id="PTHR11532">
    <property type="entry name" value="PROTEASE M14 CARBOXYPEPTIDASE"/>
    <property type="match status" value="1"/>
</dbReference>
<keyword evidence="4" id="KW-0472">Membrane</keyword>
<feature type="domain" description="Peptidase M14" evidence="6">
    <location>
        <begin position="874"/>
        <end position="1021"/>
    </location>
</feature>
<dbReference type="Pfam" id="PF00246">
    <property type="entry name" value="Peptidase_M14"/>
    <property type="match status" value="6"/>
</dbReference>
<feature type="active site" description="Proton donor/acceptor" evidence="2">
    <location>
        <position position="691"/>
    </location>
</feature>
<dbReference type="GO" id="GO:0016485">
    <property type="term" value="P:protein processing"/>
    <property type="evidence" value="ECO:0007669"/>
    <property type="project" value="TreeGrafter"/>
</dbReference>
<feature type="region of interest" description="Disordered" evidence="3">
    <location>
        <begin position="24"/>
        <end position="68"/>
    </location>
</feature>
<feature type="chain" id="PRO_5032636065" description="Peptidase M14 domain-containing protein" evidence="5">
    <location>
        <begin position="21"/>
        <end position="2188"/>
    </location>
</feature>
<organism evidence="7 8">
    <name type="scientific">Edaphochlamys debaryana</name>
    <dbReference type="NCBI Taxonomy" id="47281"/>
    <lineage>
        <taxon>Eukaryota</taxon>
        <taxon>Viridiplantae</taxon>
        <taxon>Chlorophyta</taxon>
        <taxon>core chlorophytes</taxon>
        <taxon>Chlorophyceae</taxon>
        <taxon>CS clade</taxon>
        <taxon>Chlamydomonadales</taxon>
        <taxon>Chlamydomonadales incertae sedis</taxon>
        <taxon>Edaphochlamys</taxon>
    </lineage>
</organism>
<dbReference type="OrthoDB" id="10249045at2759"/>
<feature type="transmembrane region" description="Helical" evidence="4">
    <location>
        <begin position="2046"/>
        <end position="2069"/>
    </location>
</feature>
<feature type="active site" description="Proton donor/acceptor" evidence="2">
    <location>
        <position position="1891"/>
    </location>
</feature>
<dbReference type="PROSITE" id="PS51257">
    <property type="entry name" value="PROKAR_LIPOPROTEIN"/>
    <property type="match status" value="1"/>
</dbReference>
<feature type="domain" description="Peptidase M14" evidence="6">
    <location>
        <begin position="574"/>
        <end position="721"/>
    </location>
</feature>
<reference evidence="7" key="1">
    <citation type="journal article" date="2020" name="bioRxiv">
        <title>Comparative genomics of Chlamydomonas.</title>
        <authorList>
            <person name="Craig R.J."/>
            <person name="Hasan A.R."/>
            <person name="Ness R.W."/>
            <person name="Keightley P.D."/>
        </authorList>
    </citation>
    <scope>NUCLEOTIDE SEQUENCE</scope>
    <source>
        <strain evidence="7">CCAP 11/70</strain>
    </source>
</reference>
<keyword evidence="4" id="KW-1133">Transmembrane helix</keyword>
<feature type="active site" description="Proton donor/acceptor" evidence="2">
    <location>
        <position position="991"/>
    </location>
</feature>
<feature type="transmembrane region" description="Helical" evidence="4">
    <location>
        <begin position="2115"/>
        <end position="2135"/>
    </location>
</feature>
<feature type="compositionally biased region" description="Pro residues" evidence="3">
    <location>
        <begin position="24"/>
        <end position="39"/>
    </location>
</feature>
<feature type="active site" description="Proton donor/acceptor" evidence="2">
    <location>
        <position position="1591"/>
    </location>
</feature>
<protein>
    <recommendedName>
        <fullName evidence="6">Peptidase M14 domain-containing protein</fullName>
    </recommendedName>
</protein>
<evidence type="ECO:0000256" key="1">
    <source>
        <dbReference type="ARBA" id="ARBA00005988"/>
    </source>
</evidence>
<feature type="domain" description="Peptidase M14" evidence="6">
    <location>
        <begin position="1474"/>
        <end position="1621"/>
    </location>
</feature>
<evidence type="ECO:0000256" key="5">
    <source>
        <dbReference type="SAM" id="SignalP"/>
    </source>
</evidence>
<evidence type="ECO:0000313" key="7">
    <source>
        <dbReference type="EMBL" id="KAG2490869.1"/>
    </source>
</evidence>
<dbReference type="GO" id="GO:0005615">
    <property type="term" value="C:extracellular space"/>
    <property type="evidence" value="ECO:0007669"/>
    <property type="project" value="TreeGrafter"/>
</dbReference>
<proteinExistence type="inferred from homology"/>
<gene>
    <name evidence="7" type="ORF">HYH03_010787</name>
</gene>
<dbReference type="Proteomes" id="UP000612055">
    <property type="component" value="Unassembled WGS sequence"/>
</dbReference>
<feature type="domain" description="Peptidase M14" evidence="6">
    <location>
        <begin position="94"/>
        <end position="421"/>
    </location>
</feature>
<feature type="signal peptide" evidence="5">
    <location>
        <begin position="1"/>
        <end position="20"/>
    </location>
</feature>
<name>A0A836BX70_9CHLO</name>
<dbReference type="GO" id="GO:0006518">
    <property type="term" value="P:peptide metabolic process"/>
    <property type="evidence" value="ECO:0007669"/>
    <property type="project" value="TreeGrafter"/>
</dbReference>
<dbReference type="EMBL" id="JAEHOE010000058">
    <property type="protein sequence ID" value="KAG2490869.1"/>
    <property type="molecule type" value="Genomic_DNA"/>
</dbReference>
<evidence type="ECO:0000259" key="6">
    <source>
        <dbReference type="PROSITE" id="PS52035"/>
    </source>
</evidence>
<feature type="active site" description="Proton donor/acceptor" evidence="2">
    <location>
        <position position="1291"/>
    </location>
</feature>
<dbReference type="InterPro" id="IPR050753">
    <property type="entry name" value="Peptidase_M14_domain"/>
</dbReference>
<feature type="domain" description="Peptidase M14" evidence="6">
    <location>
        <begin position="1174"/>
        <end position="1321"/>
    </location>
</feature>
<feature type="compositionally biased region" description="Gly residues" evidence="3">
    <location>
        <begin position="59"/>
        <end position="68"/>
    </location>
</feature>
<evidence type="ECO:0000256" key="3">
    <source>
        <dbReference type="SAM" id="MobiDB-lite"/>
    </source>
</evidence>
<keyword evidence="8" id="KW-1185">Reference proteome</keyword>
<keyword evidence="4" id="KW-0812">Transmembrane</keyword>
<dbReference type="GO" id="GO:0004181">
    <property type="term" value="F:metallocarboxypeptidase activity"/>
    <property type="evidence" value="ECO:0007669"/>
    <property type="project" value="InterPro"/>
</dbReference>